<evidence type="ECO:0000256" key="2">
    <source>
        <dbReference type="SAM" id="MobiDB-lite"/>
    </source>
</evidence>
<feature type="compositionally biased region" description="Basic and acidic residues" evidence="2">
    <location>
        <begin position="472"/>
        <end position="489"/>
    </location>
</feature>
<keyword evidence="1" id="KW-0175">Coiled coil</keyword>
<name>A0A6I6ADB0_9PLAN</name>
<gene>
    <name evidence="3" type="ORF">F1728_15520</name>
</gene>
<feature type="compositionally biased region" description="Basic and acidic residues" evidence="2">
    <location>
        <begin position="521"/>
        <end position="537"/>
    </location>
</feature>
<feature type="coiled-coil region" evidence="1">
    <location>
        <begin position="297"/>
        <end position="331"/>
    </location>
</feature>
<feature type="region of interest" description="Disordered" evidence="2">
    <location>
        <begin position="514"/>
        <end position="537"/>
    </location>
</feature>
<evidence type="ECO:0000256" key="1">
    <source>
        <dbReference type="SAM" id="Coils"/>
    </source>
</evidence>
<evidence type="ECO:0000313" key="3">
    <source>
        <dbReference type="EMBL" id="QGQ24006.1"/>
    </source>
</evidence>
<sequence length="650" mass="70288">MKRIWESLEDAKTDKTKKESDKREKCLENEAKASEKLKAAHKKQLESQQKATEAGLAALQGVMDLTEGLANLGLMSDENFKKFEQGFQKVEAGYKALKGFTELVWKGREALTSLNEATRAQATANALLSASNTRVAATQGAAAVTGGVAGGAVGTRGAGGKIASEVGGALGAKIAGGGGLSLGAVAGATATATAVVAAGLALHEGLKTLISGLFGASEKTETLTGAVIGWKNAADSAAKSAEDLHKAEEAKQRKELQRDLFTERAAQEAGYRSSARATAALQDRINYELAQNNNNPLDSAERTRIEALREVKAAEQELLEFREAEKEHIANDGFASTEGQLRVARQLEEANRYLIDADRQRLSVLMDQKKVAEDQVRASKDAIKAAEDAQKSVHQRFAELSGYKQERLKDINRRRQAGEQLSDRDIRFLERTPGFGSDIVRDYRAQQGIAAGSVAVAAGLGDGFRDSQQAEAEARKQKQEAEAQKQRVVREQRQVEDDLLVGSNRLKELNQEQIAAQQQVDDDRRQKQVEQNRVDNIPESKSVFGHFKDVVGEYTSSDSITGSELHRLLRTSGAATAAASFFLDNSLSQEAQGKEQNPQQKIGNATDQVTQSGVGVEQALLGLLDAVYGSNERLKEAVNNSELMRGYYSP</sequence>
<feature type="region of interest" description="Disordered" evidence="2">
    <location>
        <begin position="467"/>
        <end position="489"/>
    </location>
</feature>
<accession>A0A6I6ADB0</accession>
<feature type="coiled-coil region" evidence="1">
    <location>
        <begin position="237"/>
        <end position="264"/>
    </location>
</feature>
<proteinExistence type="predicted"/>
<feature type="region of interest" description="Disordered" evidence="2">
    <location>
        <begin position="1"/>
        <end position="46"/>
    </location>
</feature>
<organism evidence="3 4">
    <name type="scientific">Gimesia benthica</name>
    <dbReference type="NCBI Taxonomy" id="2608982"/>
    <lineage>
        <taxon>Bacteria</taxon>
        <taxon>Pseudomonadati</taxon>
        <taxon>Planctomycetota</taxon>
        <taxon>Planctomycetia</taxon>
        <taxon>Planctomycetales</taxon>
        <taxon>Planctomycetaceae</taxon>
        <taxon>Gimesia</taxon>
    </lineage>
</organism>
<dbReference type="RefSeq" id="WP_155364897.1">
    <property type="nucleotide sequence ID" value="NZ_CP043930.1"/>
</dbReference>
<dbReference type="EMBL" id="CP043930">
    <property type="protein sequence ID" value="QGQ24006.1"/>
    <property type="molecule type" value="Genomic_DNA"/>
</dbReference>
<protein>
    <submittedName>
        <fullName evidence="3">Uncharacterized protein</fullName>
    </submittedName>
</protein>
<dbReference type="KEGG" id="gim:F1728_15520"/>
<evidence type="ECO:0000313" key="4">
    <source>
        <dbReference type="Proteomes" id="UP000427281"/>
    </source>
</evidence>
<keyword evidence="4" id="KW-1185">Reference proteome</keyword>
<dbReference type="Proteomes" id="UP000427281">
    <property type="component" value="Chromosome"/>
</dbReference>
<feature type="compositionally biased region" description="Basic and acidic residues" evidence="2">
    <location>
        <begin position="1"/>
        <end position="38"/>
    </location>
</feature>
<dbReference type="AlphaFoldDB" id="A0A6I6ADB0"/>
<reference evidence="3 4" key="1">
    <citation type="submission" date="2019-09" db="EMBL/GenBank/DDBJ databases">
        <title>Gimesia benthica sp. nov., a novel bacterium isolated from deep-sea water of the Northwest Indian Ocean.</title>
        <authorList>
            <person name="Dai X."/>
        </authorList>
    </citation>
    <scope>NUCLEOTIDE SEQUENCE [LARGE SCALE GENOMIC DNA]</scope>
    <source>
        <strain evidence="3 4">E7</strain>
    </source>
</reference>